<gene>
    <name evidence="2" type="primary">LOC141378708</name>
</gene>
<protein>
    <submittedName>
        <fullName evidence="2">Uncharacterized protein</fullName>
    </submittedName>
</protein>
<sequence length="268" mass="31223">MCWDEDIGERWRNKMERQTGFQPPLFPWSGEPTNLPAVNDWLRQSETTWNEAHTHLQRAVRRQKEQADKHRRPHPNFQPGSWVWLSTRDLRLRLPCAKLSPRYVGPFKTIRQISPVSYRLDLPAQYRISPTFHVSLLKAAGAPRGEDDIDEDRLQRLSPLIIDGEEAYQVQEILDSRRRGGTLQYLIDWKGYGPEERSWVNAKDILDPSLTIDFHRSHSNKPAPRSRGRPRRPVTAHVRSRSQWEGSVTSLTSVVPPDRHQRSSSPDY</sequence>
<dbReference type="Proteomes" id="UP000000437">
    <property type="component" value="Chromosome 18"/>
</dbReference>
<keyword evidence="1" id="KW-1185">Reference proteome</keyword>
<name>A0AC58HVB5_DANRE</name>
<evidence type="ECO:0000313" key="2">
    <source>
        <dbReference type="RefSeq" id="XP_073785906.1"/>
    </source>
</evidence>
<organism evidence="1 2">
    <name type="scientific">Danio rerio</name>
    <name type="common">Zebrafish</name>
    <name type="synonym">Brachydanio rerio</name>
    <dbReference type="NCBI Taxonomy" id="7955"/>
    <lineage>
        <taxon>Eukaryota</taxon>
        <taxon>Metazoa</taxon>
        <taxon>Chordata</taxon>
        <taxon>Craniata</taxon>
        <taxon>Vertebrata</taxon>
        <taxon>Euteleostomi</taxon>
        <taxon>Actinopterygii</taxon>
        <taxon>Neopterygii</taxon>
        <taxon>Teleostei</taxon>
        <taxon>Ostariophysi</taxon>
        <taxon>Cypriniformes</taxon>
        <taxon>Danionidae</taxon>
        <taxon>Danioninae</taxon>
        <taxon>Danio</taxon>
    </lineage>
</organism>
<reference evidence="2" key="1">
    <citation type="submission" date="2025-08" db="UniProtKB">
        <authorList>
            <consortium name="RefSeq"/>
        </authorList>
    </citation>
    <scope>IDENTIFICATION</scope>
    <source>
        <strain evidence="2">Tuebingen</strain>
        <tissue evidence="2">Fibroblasts and whole tissue</tissue>
    </source>
</reference>
<proteinExistence type="predicted"/>
<accession>A0AC58HVB5</accession>
<dbReference type="RefSeq" id="XP_073785906.1">
    <property type="nucleotide sequence ID" value="XM_073929805.1"/>
</dbReference>
<evidence type="ECO:0000313" key="1">
    <source>
        <dbReference type="Proteomes" id="UP000000437"/>
    </source>
</evidence>